<protein>
    <submittedName>
        <fullName evidence="2">NAD-dependent epimerase/dehydratase family protein</fullName>
    </submittedName>
</protein>
<accession>A0ABT2VY76</accession>
<dbReference type="RefSeq" id="WP_262989717.1">
    <property type="nucleotide sequence ID" value="NZ_JAOTEN010000001.1"/>
</dbReference>
<evidence type="ECO:0000313" key="2">
    <source>
        <dbReference type="EMBL" id="MCU7613877.1"/>
    </source>
</evidence>
<evidence type="ECO:0000313" key="3">
    <source>
        <dbReference type="Proteomes" id="UP001208114"/>
    </source>
</evidence>
<dbReference type="PANTHER" id="PTHR48079">
    <property type="entry name" value="PROTEIN YEEZ"/>
    <property type="match status" value="1"/>
</dbReference>
<organism evidence="2 3">
    <name type="scientific">Chryseobacterium gilvum</name>
    <dbReference type="NCBI Taxonomy" id="2976534"/>
    <lineage>
        <taxon>Bacteria</taxon>
        <taxon>Pseudomonadati</taxon>
        <taxon>Bacteroidota</taxon>
        <taxon>Flavobacteriia</taxon>
        <taxon>Flavobacteriales</taxon>
        <taxon>Weeksellaceae</taxon>
        <taxon>Chryseobacterium group</taxon>
        <taxon>Chryseobacterium</taxon>
    </lineage>
</organism>
<feature type="domain" description="NAD-dependent epimerase/dehydratase" evidence="1">
    <location>
        <begin position="21"/>
        <end position="242"/>
    </location>
</feature>
<dbReference type="InterPro" id="IPR036291">
    <property type="entry name" value="NAD(P)-bd_dom_sf"/>
</dbReference>
<evidence type="ECO:0000259" key="1">
    <source>
        <dbReference type="Pfam" id="PF01370"/>
    </source>
</evidence>
<dbReference type="Pfam" id="PF01370">
    <property type="entry name" value="Epimerase"/>
    <property type="match status" value="1"/>
</dbReference>
<dbReference type="SUPFAM" id="SSF51735">
    <property type="entry name" value="NAD(P)-binding Rossmann-fold domains"/>
    <property type="match status" value="1"/>
</dbReference>
<dbReference type="InterPro" id="IPR051783">
    <property type="entry name" value="NAD(P)-dependent_oxidoreduct"/>
</dbReference>
<reference evidence="3" key="1">
    <citation type="submission" date="2023-07" db="EMBL/GenBank/DDBJ databases">
        <title>Chryseobacterium sp. GMJ5 Genome sequencing and assembly.</title>
        <authorList>
            <person name="Jung Y."/>
        </authorList>
    </citation>
    <scope>NUCLEOTIDE SEQUENCE [LARGE SCALE GENOMIC DNA]</scope>
    <source>
        <strain evidence="3">GMJ5</strain>
    </source>
</reference>
<proteinExistence type="predicted"/>
<dbReference type="Proteomes" id="UP001208114">
    <property type="component" value="Unassembled WGS sequence"/>
</dbReference>
<sequence>MDQITSNDECHKKRNRRMKKVFVTGITGLLGNNTVIKLVENGYFVIALVRKKGVCFFKENESLTLVEGDLFSDLSKHLKDVDYVIHIAAETRQNLLLYRDYQRINCEATIHLFCESVKANVQKFLFISSANTLGFGSFEELGNEKNDQKYPFTHSFYAKSKSEAENFLLHQKKNTKVIILNPAFMIGNHDYKPSSGKIIFWVWKKNMVFYPKGGKNFVNVEDVATGIVCALKKGKKGEKYLLANENLTYRDFFTKVNTVTDQQPIMIPIPDFILQFLGFLGDFLRFCRIKTNLSSVNMKALLINNYYSNQKSIDELGIQYQPIEKAIEDAVNFFKNR</sequence>
<gene>
    <name evidence="2" type="ORF">N0B16_05455</name>
</gene>
<dbReference type="PANTHER" id="PTHR48079:SF6">
    <property type="entry name" value="NAD(P)-BINDING DOMAIN-CONTAINING PROTEIN-RELATED"/>
    <property type="match status" value="1"/>
</dbReference>
<comment type="caution">
    <text evidence="2">The sequence shown here is derived from an EMBL/GenBank/DDBJ whole genome shotgun (WGS) entry which is preliminary data.</text>
</comment>
<dbReference type="InterPro" id="IPR001509">
    <property type="entry name" value="Epimerase_deHydtase"/>
</dbReference>
<dbReference type="EMBL" id="JAOTEN010000001">
    <property type="protein sequence ID" value="MCU7613877.1"/>
    <property type="molecule type" value="Genomic_DNA"/>
</dbReference>
<keyword evidence="3" id="KW-1185">Reference proteome</keyword>
<dbReference type="Gene3D" id="3.40.50.720">
    <property type="entry name" value="NAD(P)-binding Rossmann-like Domain"/>
    <property type="match status" value="1"/>
</dbReference>
<name>A0ABT2VY76_9FLAO</name>